<evidence type="ECO:0000313" key="1">
    <source>
        <dbReference type="EMBL" id="AAT96169.1"/>
    </source>
</evidence>
<dbReference type="AlphaFoldDB" id="I6LCT9"/>
<dbReference type="EMBL" id="AY597278">
    <property type="protein sequence ID" value="AAT96223.1"/>
    <property type="molecule type" value="Genomic_DNA"/>
</dbReference>
<name>I6LCT9_PSEVI</name>
<sequence length="478" mass="50073">MQSVNHSMRAQSLEITRMQSSRASNDASSVEAASVTDQANHLDIVEHLNSYFEVHKMPVSGSVSAADGDELRANQAHNDKINALVSSRARVLVDMGETKAMIADTFAKAEMLDRLATTASSALRAVPFAGASVLQYMQPAINKGDWLPTSLKPLTPLISGAVSGAMDQIGTAMMNRATADIHYLKAAPEDLHDVLAASVKRHAPGLARQSLDLGIAVQTYTARNALRTVLAPALASRPEIQGAVDISVSAAGGLVANAGLGNRMLSVQARDHQRGAALVLGLKDKQPKATLDEETDWLEAYNAIKSASYSGAAINAGKRMAGLPLDAMTDGVKAVAGYMTGTSLMKNGLVLAGGFAAVGKVQEAGTRTISNPVTKALVSQVTNLAGSAPVFAAWTTVDVVGDTLTDKTEAFIQNTVKSSASSAADYAAARTAKLATDGLRASGEAMTYTGERLRQTFDTLRHRTVREPDIEEGGRSAG</sequence>
<dbReference type="EMBL" id="AY597277">
    <property type="protein sequence ID" value="AAT96169.1"/>
    <property type="molecule type" value="Genomic_DNA"/>
</dbReference>
<organism evidence="2">
    <name type="scientific">Pseudomonas viridiflava</name>
    <name type="common">Phytomonas viridiflava</name>
    <dbReference type="NCBI Taxonomy" id="33069"/>
    <lineage>
        <taxon>Bacteria</taxon>
        <taxon>Pseudomonadati</taxon>
        <taxon>Pseudomonadota</taxon>
        <taxon>Gammaproteobacteria</taxon>
        <taxon>Pseudomonadales</taxon>
        <taxon>Pseudomonadaceae</taxon>
        <taxon>Pseudomonas</taxon>
    </lineage>
</organism>
<proteinExistence type="predicted"/>
<accession>I6LCT9</accession>
<protein>
    <submittedName>
        <fullName evidence="2">HopPtoA1-like protein</fullName>
    </submittedName>
</protein>
<reference evidence="2" key="1">
    <citation type="journal article" date="2006" name="Proc. Natl. Acad. Sci. U.S.A.">
        <title>Presence/absence polymorphism for alternative pathogenicity islands in Pseudomonas viridiflava, a pathogen of Arabidopsis.</title>
        <authorList>
            <person name="Araki H."/>
            <person name="Tian D."/>
            <person name="Goss E.M."/>
            <person name="Jakob K."/>
            <person name="Halldorsdottir S.S."/>
            <person name="Kreitman M."/>
            <person name="Bergelson J."/>
        </authorList>
    </citation>
    <scope>NUCLEOTIDE SEQUENCE</scope>
    <source>
        <strain evidence="1">LP23.1a</strain>
        <strain evidence="2">PNA3.3a</strain>
    </source>
</reference>
<evidence type="ECO:0000313" key="2">
    <source>
        <dbReference type="EMBL" id="AAT96223.1"/>
    </source>
</evidence>